<keyword evidence="2" id="KW-1185">Reference proteome</keyword>
<comment type="caution">
    <text evidence="1">The sequence shown here is derived from an EMBL/GenBank/DDBJ whole genome shotgun (WGS) entry which is preliminary data.</text>
</comment>
<dbReference type="EMBL" id="JARKHS020034852">
    <property type="protein sequence ID" value="KAK8757753.1"/>
    <property type="molecule type" value="Genomic_DNA"/>
</dbReference>
<dbReference type="Proteomes" id="UP001321473">
    <property type="component" value="Unassembled WGS sequence"/>
</dbReference>
<dbReference type="AlphaFoldDB" id="A0AAQ4D5L3"/>
<reference evidence="1 2" key="1">
    <citation type="journal article" date="2023" name="Arcadia Sci">
        <title>De novo assembly of a long-read Amblyomma americanum tick genome.</title>
        <authorList>
            <person name="Chou S."/>
            <person name="Poskanzer K.E."/>
            <person name="Rollins M."/>
            <person name="Thuy-Boun P.S."/>
        </authorList>
    </citation>
    <scope>NUCLEOTIDE SEQUENCE [LARGE SCALE GENOMIC DNA]</scope>
    <source>
        <strain evidence="1">F_SG_1</strain>
        <tissue evidence="1">Salivary glands</tissue>
    </source>
</reference>
<evidence type="ECO:0000313" key="2">
    <source>
        <dbReference type="Proteomes" id="UP001321473"/>
    </source>
</evidence>
<protein>
    <submittedName>
        <fullName evidence="1">Uncharacterized protein</fullName>
    </submittedName>
</protein>
<proteinExistence type="predicted"/>
<gene>
    <name evidence="1" type="ORF">V5799_004613</name>
</gene>
<evidence type="ECO:0000313" key="1">
    <source>
        <dbReference type="EMBL" id="KAK8757753.1"/>
    </source>
</evidence>
<sequence>MNFLQKLRVISPSATASSANTVIGKEKNAMIRTVTRRDLIQRLYHALKKQGRFAGCFKKECDDTRGAAVCVDPRFGNFILNA</sequence>
<name>A0AAQ4D5L3_AMBAM</name>
<accession>A0AAQ4D5L3</accession>
<organism evidence="1 2">
    <name type="scientific">Amblyomma americanum</name>
    <name type="common">Lone star tick</name>
    <dbReference type="NCBI Taxonomy" id="6943"/>
    <lineage>
        <taxon>Eukaryota</taxon>
        <taxon>Metazoa</taxon>
        <taxon>Ecdysozoa</taxon>
        <taxon>Arthropoda</taxon>
        <taxon>Chelicerata</taxon>
        <taxon>Arachnida</taxon>
        <taxon>Acari</taxon>
        <taxon>Parasitiformes</taxon>
        <taxon>Ixodida</taxon>
        <taxon>Ixodoidea</taxon>
        <taxon>Ixodidae</taxon>
        <taxon>Amblyomminae</taxon>
        <taxon>Amblyomma</taxon>
    </lineage>
</organism>